<accession>A0A556MYN2</accession>
<keyword evidence="3" id="KW-1185">Reference proteome</keyword>
<evidence type="ECO:0000256" key="1">
    <source>
        <dbReference type="SAM" id="SignalP"/>
    </source>
</evidence>
<dbReference type="EMBL" id="VLPL01000004">
    <property type="protein sequence ID" value="TSJ45014.1"/>
    <property type="molecule type" value="Genomic_DNA"/>
</dbReference>
<dbReference type="Proteomes" id="UP000316008">
    <property type="component" value="Unassembled WGS sequence"/>
</dbReference>
<evidence type="ECO:0000313" key="3">
    <source>
        <dbReference type="Proteomes" id="UP000316008"/>
    </source>
</evidence>
<dbReference type="AlphaFoldDB" id="A0A556MYN2"/>
<keyword evidence="1" id="KW-0732">Signal</keyword>
<evidence type="ECO:0000313" key="2">
    <source>
        <dbReference type="EMBL" id="TSJ45014.1"/>
    </source>
</evidence>
<feature type="signal peptide" evidence="1">
    <location>
        <begin position="1"/>
        <end position="18"/>
    </location>
</feature>
<name>A0A556MYN2_9FLAO</name>
<proteinExistence type="predicted"/>
<dbReference type="OrthoDB" id="1444942at2"/>
<comment type="caution">
    <text evidence="2">The sequence shown here is derived from an EMBL/GenBank/DDBJ whole genome shotgun (WGS) entry which is preliminary data.</text>
</comment>
<organism evidence="2 3">
    <name type="scientific">Fluviicola chungangensis</name>
    <dbReference type="NCBI Taxonomy" id="2597671"/>
    <lineage>
        <taxon>Bacteria</taxon>
        <taxon>Pseudomonadati</taxon>
        <taxon>Bacteroidota</taxon>
        <taxon>Flavobacteriia</taxon>
        <taxon>Flavobacteriales</taxon>
        <taxon>Crocinitomicaceae</taxon>
        <taxon>Fluviicola</taxon>
    </lineage>
</organism>
<reference evidence="2 3" key="1">
    <citation type="submission" date="2019-07" db="EMBL/GenBank/DDBJ databases">
        <authorList>
            <person name="Huq M.A."/>
        </authorList>
    </citation>
    <scope>NUCLEOTIDE SEQUENCE [LARGE SCALE GENOMIC DNA]</scope>
    <source>
        <strain evidence="2 3">MAH-3</strain>
    </source>
</reference>
<feature type="chain" id="PRO_5021728212" evidence="1">
    <location>
        <begin position="19"/>
        <end position="273"/>
    </location>
</feature>
<sequence>MKKIKLLFISLISLPAFGQTYYQDIGDEDYQNLMKNGLSYVLSGDKASDEVFVKALNDYWKVSPVKIIDKSKGDVLNADDVQLTLLANEGVPFPFNLTIVSEKTLKKKGMTLYNTTAVVDISGFTDVIDNKSIFYFLPYMINALNDMAVKMNANKIEKRGLPYFNTMNTLYLPNATVLKTKTLLIISEKKTLVNEAELTKAGIKYEFVNFDRFLELESTEADNYCVLYLNPSQFSEITIYNLNDKSIAYTRHYIKNVPKLDKEDIKLIVSSWK</sequence>
<dbReference type="RefSeq" id="WP_144333134.1">
    <property type="nucleotide sequence ID" value="NZ_VLPL01000004.1"/>
</dbReference>
<gene>
    <name evidence="2" type="ORF">FO442_10485</name>
</gene>
<protein>
    <submittedName>
        <fullName evidence="2">Uncharacterized protein</fullName>
    </submittedName>
</protein>